<proteinExistence type="predicted"/>
<evidence type="ECO:0000259" key="1">
    <source>
        <dbReference type="Pfam" id="PF00535"/>
    </source>
</evidence>
<feature type="domain" description="Glycosyltransferase 2-like" evidence="1">
    <location>
        <begin position="4"/>
        <end position="154"/>
    </location>
</feature>
<dbReference type="Proteomes" id="UP001500426">
    <property type="component" value="Unassembled WGS sequence"/>
</dbReference>
<reference evidence="3" key="1">
    <citation type="journal article" date="2019" name="Int. J. Syst. Evol. Microbiol.">
        <title>The Global Catalogue of Microorganisms (GCM) 10K type strain sequencing project: providing services to taxonomists for standard genome sequencing and annotation.</title>
        <authorList>
            <consortium name="The Broad Institute Genomics Platform"/>
            <consortium name="The Broad Institute Genome Sequencing Center for Infectious Disease"/>
            <person name="Wu L."/>
            <person name="Ma J."/>
        </authorList>
    </citation>
    <scope>NUCLEOTIDE SEQUENCE [LARGE SCALE GENOMIC DNA]</scope>
    <source>
        <strain evidence="3">JCM 17068</strain>
    </source>
</reference>
<evidence type="ECO:0000313" key="3">
    <source>
        <dbReference type="Proteomes" id="UP001500426"/>
    </source>
</evidence>
<dbReference type="EMBL" id="BAABCS010000002">
    <property type="protein sequence ID" value="GAA4039688.1"/>
    <property type="molecule type" value="Genomic_DNA"/>
</dbReference>
<dbReference type="Pfam" id="PF00535">
    <property type="entry name" value="Glycos_transf_2"/>
    <property type="match status" value="1"/>
</dbReference>
<keyword evidence="3" id="KW-1185">Reference proteome</keyword>
<protein>
    <recommendedName>
        <fullName evidence="1">Glycosyltransferase 2-like domain-containing protein</fullName>
    </recommendedName>
</protein>
<dbReference type="InterPro" id="IPR001173">
    <property type="entry name" value="Glyco_trans_2-like"/>
</dbReference>
<organism evidence="2 3">
    <name type="scientific">Flavobacterium chungnamense</name>
    <dbReference type="NCBI Taxonomy" id="706182"/>
    <lineage>
        <taxon>Bacteria</taxon>
        <taxon>Pseudomonadati</taxon>
        <taxon>Bacteroidota</taxon>
        <taxon>Flavobacteriia</taxon>
        <taxon>Flavobacteriales</taxon>
        <taxon>Flavobacteriaceae</taxon>
        <taxon>Flavobacterium</taxon>
    </lineage>
</organism>
<gene>
    <name evidence="2" type="ORF">GCM10022388_00230</name>
</gene>
<comment type="caution">
    <text evidence="2">The sequence shown here is derived from an EMBL/GenBank/DDBJ whole genome shotgun (WGS) entry which is preliminary data.</text>
</comment>
<evidence type="ECO:0000313" key="2">
    <source>
        <dbReference type="EMBL" id="GAA4039688.1"/>
    </source>
</evidence>
<dbReference type="Gene3D" id="3.90.550.10">
    <property type="entry name" value="Spore Coat Polysaccharide Biosynthesis Protein SpsA, Chain A"/>
    <property type="match status" value="1"/>
</dbReference>
<dbReference type="PANTHER" id="PTHR22916">
    <property type="entry name" value="GLYCOSYLTRANSFERASE"/>
    <property type="match status" value="1"/>
</dbReference>
<sequence>MKLSIVLPIYNTESYLIRCLDSVFQQDVSEDDYELIAINDGSTDYCLSILRDYEKKYKNLVVIDQKNAGDSEARNRGLECARGTYLTFLDSDDAIEHFSLGTIMKKAESENLDILYLRMTQYDENGNFIEELPAVGEDAIILPGFEHPRRTFPATLYRRSLTQGFIFDKEILLGTETVFNALSQSRALRCSYISIPYYKYTYRLNSISKQGRNERCYSGYIKGIKNIKAFKDEVYPNPTAIQKKYFDAVITIFMTRIVDLSILPEMNEKRFVEIQSVMKSLDLSYIIDSLSENYKFLNGSFFMFSSYQTYLEYKHKLYVIAHNIKKKFKK</sequence>
<dbReference type="RefSeq" id="WP_345088838.1">
    <property type="nucleotide sequence ID" value="NZ_BAABCS010000002.1"/>
</dbReference>
<name>A0ABP7UBC1_9FLAO</name>
<dbReference type="SUPFAM" id="SSF53448">
    <property type="entry name" value="Nucleotide-diphospho-sugar transferases"/>
    <property type="match status" value="1"/>
</dbReference>
<accession>A0ABP7UBC1</accession>
<dbReference type="CDD" id="cd00761">
    <property type="entry name" value="Glyco_tranf_GTA_type"/>
    <property type="match status" value="1"/>
</dbReference>
<dbReference type="InterPro" id="IPR029044">
    <property type="entry name" value="Nucleotide-diphossugar_trans"/>
</dbReference>
<dbReference type="PANTHER" id="PTHR22916:SF3">
    <property type="entry name" value="UDP-GLCNAC:BETAGAL BETA-1,3-N-ACETYLGLUCOSAMINYLTRANSFERASE-LIKE PROTEIN 1"/>
    <property type="match status" value="1"/>
</dbReference>